<feature type="domain" description="DUF3645" evidence="9">
    <location>
        <begin position="2345"/>
        <end position="2377"/>
    </location>
</feature>
<evidence type="ECO:0000313" key="12">
    <source>
        <dbReference type="Proteomes" id="UP000249757"/>
    </source>
</evidence>
<feature type="region of interest" description="Disordered" evidence="7">
    <location>
        <begin position="3107"/>
        <end position="3175"/>
    </location>
</feature>
<protein>
    <recommendedName>
        <fullName evidence="2">ubiquitinyl hydrolase 1</fullName>
        <ecNumber evidence="2">3.4.19.12</ecNumber>
    </recommendedName>
</protein>
<keyword evidence="5" id="KW-0378">Hydrolase</keyword>
<dbReference type="GO" id="GO:0004843">
    <property type="term" value="F:cysteine-type deubiquitinase activity"/>
    <property type="evidence" value="ECO:0007669"/>
    <property type="project" value="UniProtKB-EC"/>
</dbReference>
<feature type="domain" description="DUF3638" evidence="8">
    <location>
        <begin position="2006"/>
        <end position="2226"/>
    </location>
</feature>
<dbReference type="InterPro" id="IPR051346">
    <property type="entry name" value="OTU_Deubiquitinase"/>
</dbReference>
<dbReference type="GO" id="GO:0006508">
    <property type="term" value="P:proteolysis"/>
    <property type="evidence" value="ECO:0007669"/>
    <property type="project" value="UniProtKB-KW"/>
</dbReference>
<dbReference type="PANTHER" id="PTHR13367">
    <property type="entry name" value="UBIQUITIN THIOESTERASE"/>
    <property type="match status" value="1"/>
</dbReference>
<dbReference type="PANTHER" id="PTHR13367:SF32">
    <property type="entry name" value="DUF6606 DOMAIN-CONTAINING PROTEIN"/>
    <property type="match status" value="1"/>
</dbReference>
<evidence type="ECO:0000256" key="4">
    <source>
        <dbReference type="ARBA" id="ARBA00022786"/>
    </source>
</evidence>
<gene>
    <name evidence="11" type="ORF">Ptr86124_011212</name>
</gene>
<dbReference type="InterPro" id="IPR022105">
    <property type="entry name" value="DUF3645"/>
</dbReference>
<dbReference type="InterPro" id="IPR022099">
    <property type="entry name" value="DUF3638"/>
</dbReference>
<evidence type="ECO:0000313" key="11">
    <source>
        <dbReference type="EMBL" id="KAI1509626.1"/>
    </source>
</evidence>
<keyword evidence="6" id="KW-0788">Thiol protease</keyword>
<dbReference type="InterPro" id="IPR046541">
    <property type="entry name" value="DUF6606"/>
</dbReference>
<evidence type="ECO:0000256" key="1">
    <source>
        <dbReference type="ARBA" id="ARBA00000707"/>
    </source>
</evidence>
<name>A0A921P767_9PLEO</name>
<keyword evidence="4" id="KW-0833">Ubl conjugation pathway</keyword>
<comment type="caution">
    <text evidence="11">The sequence shown here is derived from an EMBL/GenBank/DDBJ whole genome shotgun (WGS) entry which is preliminary data.</text>
</comment>
<dbReference type="EC" id="3.4.19.12" evidence="2"/>
<evidence type="ECO:0000259" key="8">
    <source>
        <dbReference type="Pfam" id="PF12340"/>
    </source>
</evidence>
<comment type="catalytic activity">
    <reaction evidence="1">
        <text>Thiol-dependent hydrolysis of ester, thioester, amide, peptide and isopeptide bonds formed by the C-terminal Gly of ubiquitin (a 76-residue protein attached to proteins as an intracellular targeting signal).</text>
        <dbReference type="EC" id="3.4.19.12"/>
    </reaction>
</comment>
<dbReference type="Pfam" id="PF12359">
    <property type="entry name" value="DUF3645"/>
    <property type="match status" value="1"/>
</dbReference>
<sequence>MADPGRDALLHQLYNHVVLPRDVPGQEDPNLHQLGTELARRLCDAVKQIIPHAPLDDHAGLHAVRLALSSCLTLNVDGRIDKHALARELWQLEGRHALILHVTEQNAALLIHPHSSGNDGRKSIIFEAFETSATSEEVLASDGALQWDFPGQAIAIPHETFLDEDFRQTLVAFLEQSSLETIKQFAAVTTKASASITEVRDTPNPTLVTGWLMAILEASGAYHDTLGLRKRVRDTVSFHKAFKPWRRSPFYLVLRVGIQRHLYKLFGPEKGRVYFKTIMCMFLSNLLIDGLHAIPNDASYLLSQKLGSRLAKLEQSYAAGAKLARVTHHQIFSTLGRLFTDKLLFATKSLKSQWDSYTKQIRRIIHHIPPAARASDLELKLLHSGLVLDRAVQSCTKFVQNRVRPQQEILHRYEKSAGYKPITIVTSRYLCLYAYEEKVSEATSLALTQDGSSLCFQLADTIQAYVAEVGAQYNGYPEFRSRQLLTLMEIWKAMDEAATQCYPLLAQYHPGFDARVLDVLELSTLDELSRLQIVQSYIAKRCSGWCGQGSKTIFDAPNADSYAARAYDECDDMSKLQELRRAIEKDAEDRLTAKKEEWEKASARHESMRRTLALPTTVCPGFRTEIDARTGKRPHKAPCAFHKLNWEMKQMKINTHEHPLPESEPELKALVFELLCPSTFAAYRDATWLIISTLAHPPVTALGDGVPLLRAHKGLCRFANKTRSTVTLGSVGKPFTKTHWETSKFPTPFQDICYPFAMSLRYYDTEGGTWTSRASAASFAHLLPLKLPTGSPYLSLQNDGEHWPTSNVTLATQTQCPQDLTPHEFTAWQSLLLGTYLRWPCLLREMGSTNLNFSTASTSVVISRLCLQAGPASTDDILRDTHSIFHDVTFCLKLLEQVDSRLETIRRNWREAIQLDILLSILLKVNAMNSSTRISRVVSKLLGKARAIAAGWYKNQNLGSDQAESGPSIFAIWAAVLYKRTVYSLLAPHCDISSQILADFIIMSIALQECLVGEFNSLPYNLRNAILRDLYLVWSSRHQLQTIIVSDSHAMLEAVEAVWPAPVTIAPRTYIVPDTWWLVMTLAMEQGSQHHVHYNILHGMLLIDGHPMGMLPPEYLHSPILQELLGSQSPKSFPSAMPGMSLVISRPLANIYWLHLGFRGERLVIRAEQRGKQQSKVFELIDRSLFSNDLPAALVEKCYHWVDLAAQTMEIRQQEPFKSKLSNWRLDLKTRRATRNATRNAGSTLVDPHCALARSIAENFSYFEFANMITVYQPPNSNIRVELHRLELHFVVNRNGSLLCPQLGAIVAETAYQDVGTWHGLRSKLVMRSIGSPTQFSVLLPMGSHVIKRHGPHVSIVVRNKGEYLKFEVNNVLGRIECPAEPLMLYYRALWHALTAHPIPDVLTGRTGVEEALQYLTSGAYRPWTPLNPSARDLLLMIAKLSPRRGYYPPTMKKMESVTWDPDTTVYMQDDRYRRAVNDILLRNAQLQKFSPPFESVDRSPTGAGHDHLENRALSRVPGSTSKHAQAYLRRDGRLVGTQREHVISLAKVLFVSTHEAVRNVQLARLFENTSVIGGYVKRFDMIQITDILEADQVLHWGPLVITALKCSNNKKFHLTFLFCLLAFSPTANMQLLRGALSFALLHDLRVLRLPKSPSYNRFVSHEMPTVDRLMELMEDAKQPYVANVKAKPSRVLNLELRHNTDATDACRTLATSIVALWPSKDLDRLLLTTVNDSLLDREEALALVRPEWNRLVDNDDFSDHLVELQTVLSSYPELSQAEHQTESRFDVSPSSLYPSTMGGGGTLLLKDVLTKDISFISAKSREVDYVEPFKKPRVFNVMQLLPANSYVSKPVGELSQLVAPYESSTSMVHRRYGVELQDSIKALVKRLNHPNPPQEPFNPTKLAENLVTADRTWRMIIEQMRGALRRQDAPAKWLDLVGLWPRVTIRTLLSELRSTSGARFGVGVKKTLIDLGLAITRYQRLLRIQRASSNGRSQQLSEERVNAGHTNWKPEDHVDWLILEIDNDIMLRPEQVDVALATISPQSGENSVTQLLMGKGKTSCILPMVALELATDNLFRIIVPRPLLLQSAQILQAKLGSLLDREVLHVPFSRRTPTDQQLMHAYGCLHNEVQLRNGIVLALPEHILSFKLSGIQRLCDGKVDESAVMIKIQDRFDRHARDVLDECDVTLGIRTQLIYPSGSQHTVDGHPLRWQTIQALLDLVFSYLDDLVNRFPHSIEVVRRTGVSLFYFLRDDVEVYLLDQMVQKICRGQTSILPLRHLSRRAQQDIRSFITEPLVDAAITSRVMAMFGEKQHLVHVVLHLRGLLVYGILLSTLKKRWNVQYGLHPTRDPIAVPYQAKGVPSPTSEWGHPDVAIILTCLSFYYEGLSMAQFKRAFNQLAKSNEPSIEYGMWVAEGVPEAFKNYNGINVEDSQQLSELHQHVKYKVCLLDSFMNSFVFPQHAKQFSDKLSASGSDLVLYDPMRCGNAATTGFSGTNDTRHQLPMAIKQNDLLQLAHSNAEVLSYLLEDRNRRYVRMVDPESKRRLSETDLLRKLLQPGTLAEPHSRIRILIDAGAQILEHSNLGLVKAWLDIDTAAKAAVYFDTTHRAMVAYRKGMNVPLVATPFVENLEECLVYLDESHCRGTDLKLPPYARAAVTLGPHLTKDALAQAAMRMRLLGKSQSVTFFVPPEVHQSILDVRSAAKAPIESLGSPDVIRWLLQRSCNAIDQLEPLYYNQSVDYLKRTQAKLDYPDFLQTRSSRKAFLKVVRAKEQVSLKELYEPKSAQAINFVDPATFAPPLRLYATEILQRRRDLQDRGMTICSSSLEEVEQEREVEFELECVREVQPPVRFEALPIDELHRDIKQFATTGRLSMASGAFEPMFCALRKSALGFKHGTTTAASTPGRLLVSTQFTRTVDVPETNDNFLRPCHWLLWHCQKEIGMLVSPEEADRLIPILRNKLLDVPTCHLIVYAAPLTRHMLHFNDIDYYAIPCLPTTFKAPTWLKVELGIFAGRLYFEWNEYDMIMSYLGMEATREDAAEFVPSDCKETFTAKPLAFLHDWLAVRRSGLDFEHTPVGFITTGKPLSTEHSFFAALEEQEDTETELLHTTQATSNQIDGADESDDEDYDKEHLFQHNEDDNHDDFHDAQEAFDVEGNTFFDGEAYEPAQEGDGDEKEE</sequence>
<feature type="compositionally biased region" description="Acidic residues" evidence="7">
    <location>
        <begin position="3116"/>
        <end position="3125"/>
    </location>
</feature>
<proteinExistence type="predicted"/>
<dbReference type="Proteomes" id="UP000249757">
    <property type="component" value="Unassembled WGS sequence"/>
</dbReference>
<dbReference type="Pfam" id="PF20255">
    <property type="entry name" value="DUF6606"/>
    <property type="match status" value="1"/>
</dbReference>
<evidence type="ECO:0000259" key="10">
    <source>
        <dbReference type="Pfam" id="PF20255"/>
    </source>
</evidence>
<evidence type="ECO:0000256" key="5">
    <source>
        <dbReference type="ARBA" id="ARBA00022801"/>
    </source>
</evidence>
<keyword evidence="3" id="KW-0645">Protease</keyword>
<reference evidence="12" key="1">
    <citation type="journal article" date="2022" name="Microb. Genom.">
        <title>A global pangenome for the wheat fungal pathogen Pyrenophora tritici-repentis and prediction of effector protein structural homology.</title>
        <authorList>
            <person name="Moolhuijzen P.M."/>
            <person name="See P.T."/>
            <person name="Shi G."/>
            <person name="Powell H.R."/>
            <person name="Cockram J."/>
            <person name="Jorgensen L.N."/>
            <person name="Benslimane H."/>
            <person name="Strelkov S.E."/>
            <person name="Turner J."/>
            <person name="Liu Z."/>
            <person name="Moffat C.S."/>
        </authorList>
    </citation>
    <scope>NUCLEOTIDE SEQUENCE [LARGE SCALE GENOMIC DNA]</scope>
</reference>
<evidence type="ECO:0000259" key="9">
    <source>
        <dbReference type="Pfam" id="PF12359"/>
    </source>
</evidence>
<keyword evidence="12" id="KW-1185">Reference proteome</keyword>
<accession>A0A921P767</accession>
<dbReference type="EMBL" id="NRDI02000019">
    <property type="protein sequence ID" value="KAI1509626.1"/>
    <property type="molecule type" value="Genomic_DNA"/>
</dbReference>
<evidence type="ECO:0000256" key="3">
    <source>
        <dbReference type="ARBA" id="ARBA00022670"/>
    </source>
</evidence>
<feature type="compositionally biased region" description="Acidic residues" evidence="7">
    <location>
        <begin position="3166"/>
        <end position="3175"/>
    </location>
</feature>
<evidence type="ECO:0000256" key="2">
    <source>
        <dbReference type="ARBA" id="ARBA00012759"/>
    </source>
</evidence>
<evidence type="ECO:0000256" key="7">
    <source>
        <dbReference type="SAM" id="MobiDB-lite"/>
    </source>
</evidence>
<dbReference type="Pfam" id="PF12340">
    <property type="entry name" value="DUF3638"/>
    <property type="match status" value="1"/>
</dbReference>
<feature type="domain" description="DUF6606" evidence="10">
    <location>
        <begin position="13"/>
        <end position="287"/>
    </location>
</feature>
<evidence type="ECO:0000256" key="6">
    <source>
        <dbReference type="ARBA" id="ARBA00022807"/>
    </source>
</evidence>
<organism evidence="11 12">
    <name type="scientific">Pyrenophora tritici-repentis</name>
    <dbReference type="NCBI Taxonomy" id="45151"/>
    <lineage>
        <taxon>Eukaryota</taxon>
        <taxon>Fungi</taxon>
        <taxon>Dikarya</taxon>
        <taxon>Ascomycota</taxon>
        <taxon>Pezizomycotina</taxon>
        <taxon>Dothideomycetes</taxon>
        <taxon>Pleosporomycetidae</taxon>
        <taxon>Pleosporales</taxon>
        <taxon>Pleosporineae</taxon>
        <taxon>Pleosporaceae</taxon>
        <taxon>Pyrenophora</taxon>
    </lineage>
</organism>
<feature type="compositionally biased region" description="Basic and acidic residues" evidence="7">
    <location>
        <begin position="3126"/>
        <end position="3146"/>
    </location>
</feature>